<reference evidence="1 2" key="2">
    <citation type="submission" date="2018-11" db="EMBL/GenBank/DDBJ databases">
        <authorList>
            <consortium name="Pathogen Informatics"/>
        </authorList>
    </citation>
    <scope>NUCLEOTIDE SEQUENCE [LARGE SCALE GENOMIC DNA]</scope>
</reference>
<gene>
    <name evidence="1" type="ORF">GPUH_LOCUS211</name>
</gene>
<sequence>MYKRTWKRRISKQPQTEMLYRKCCISKNSMKTEAAKRCAKENLQDGRLFAVFVALADAFNSFNGNVIVSSGPGAAMMPVLTGNANGVLDPTDGWGNVVVVNGVPMIIPRVPLGR</sequence>
<dbReference type="WBParaSite" id="GPUH_0000021001-mRNA-1">
    <property type="protein sequence ID" value="GPUH_0000021001-mRNA-1"/>
    <property type="gene ID" value="GPUH_0000021001"/>
</dbReference>
<dbReference type="AlphaFoldDB" id="A0A183CUS0"/>
<evidence type="ECO:0000313" key="2">
    <source>
        <dbReference type="Proteomes" id="UP000271098"/>
    </source>
</evidence>
<protein>
    <submittedName>
        <fullName evidence="1 3">Uncharacterized protein</fullName>
    </submittedName>
</protein>
<organism evidence="3">
    <name type="scientific">Gongylonema pulchrum</name>
    <dbReference type="NCBI Taxonomy" id="637853"/>
    <lineage>
        <taxon>Eukaryota</taxon>
        <taxon>Metazoa</taxon>
        <taxon>Ecdysozoa</taxon>
        <taxon>Nematoda</taxon>
        <taxon>Chromadorea</taxon>
        <taxon>Rhabditida</taxon>
        <taxon>Spirurina</taxon>
        <taxon>Spiruromorpha</taxon>
        <taxon>Spiruroidea</taxon>
        <taxon>Gongylonematidae</taxon>
        <taxon>Gongylonema</taxon>
    </lineage>
</organism>
<name>A0A183CUS0_9BILA</name>
<evidence type="ECO:0000313" key="1">
    <source>
        <dbReference type="EMBL" id="VDK27621.1"/>
    </source>
</evidence>
<accession>A0A183CUS0</accession>
<proteinExistence type="predicted"/>
<dbReference type="Proteomes" id="UP000271098">
    <property type="component" value="Unassembled WGS sequence"/>
</dbReference>
<keyword evidence="2" id="KW-1185">Reference proteome</keyword>
<dbReference type="EMBL" id="UYRT01000159">
    <property type="protein sequence ID" value="VDK27621.1"/>
    <property type="molecule type" value="Genomic_DNA"/>
</dbReference>
<evidence type="ECO:0000313" key="3">
    <source>
        <dbReference type="WBParaSite" id="GPUH_0000021001-mRNA-1"/>
    </source>
</evidence>
<reference evidence="3" key="1">
    <citation type="submission" date="2016-06" db="UniProtKB">
        <authorList>
            <consortium name="WormBaseParasite"/>
        </authorList>
    </citation>
    <scope>IDENTIFICATION</scope>
</reference>
<dbReference type="OrthoDB" id="10584404at2759"/>